<dbReference type="WBParaSite" id="PS1159_v2.g13239.t1">
    <property type="protein sequence ID" value="PS1159_v2.g13239.t1"/>
    <property type="gene ID" value="PS1159_v2.g13239"/>
</dbReference>
<evidence type="ECO:0000313" key="1">
    <source>
        <dbReference type="Proteomes" id="UP000887580"/>
    </source>
</evidence>
<dbReference type="Proteomes" id="UP000887580">
    <property type="component" value="Unplaced"/>
</dbReference>
<sequence length="411" mass="48232">MEDGMAMMIYLSPNPAFFKELEYPEYQKIPKEGLKLYQKLRNISDASDDSLKWEIWNLNSTKDFNFTIFFQELLKNQLPLNLTDFKFAVKNPKYIQKLENVLIETSPLEMQALFLSALKEKIKNYGCENVFEDFIPHIANLLYISLNNDTTIKSAKDKLITDFQKLIETIKIIIQPYLQTLAQKELVEEKLKNVELTTEAPNWLYLDDFIDRLKNEYLQLSTNATILKLLKFAFQQKLSKFEGTHEALRSFEHDEIPMSRNEIFYSEIGNWLTIPISVFMQYNYGNRNRVVLELGKNIAKIVSYNSFRWSSMETTKNFRDEILPLDLKEQNFCYNIHRILKEDYSVSLGLEAAWMILTDGLSGIEKRDVTKNLARYVLEKNTTSSIRIAAGFLERHHENLCKTEKLLSCFF</sequence>
<protein>
    <submittedName>
        <fullName evidence="2">Uncharacterized protein</fullName>
    </submittedName>
</protein>
<proteinExistence type="predicted"/>
<accession>A0AC35F2J5</accession>
<reference evidence="2" key="1">
    <citation type="submission" date="2022-11" db="UniProtKB">
        <authorList>
            <consortium name="WormBaseParasite"/>
        </authorList>
    </citation>
    <scope>IDENTIFICATION</scope>
</reference>
<evidence type="ECO:0000313" key="2">
    <source>
        <dbReference type="WBParaSite" id="PS1159_v2.g13239.t1"/>
    </source>
</evidence>
<organism evidence="1 2">
    <name type="scientific">Panagrolaimus sp. PS1159</name>
    <dbReference type="NCBI Taxonomy" id="55785"/>
    <lineage>
        <taxon>Eukaryota</taxon>
        <taxon>Metazoa</taxon>
        <taxon>Ecdysozoa</taxon>
        <taxon>Nematoda</taxon>
        <taxon>Chromadorea</taxon>
        <taxon>Rhabditida</taxon>
        <taxon>Tylenchina</taxon>
        <taxon>Panagrolaimomorpha</taxon>
        <taxon>Panagrolaimoidea</taxon>
        <taxon>Panagrolaimidae</taxon>
        <taxon>Panagrolaimus</taxon>
    </lineage>
</organism>
<name>A0AC35F2J5_9BILA</name>